<accession>A0ABQ8G980</accession>
<comment type="similarity">
    <text evidence="3">Belongs to the UTP5 family.</text>
</comment>
<dbReference type="PANTHER" id="PTHR44267:SF1">
    <property type="entry name" value="WD REPEAT-CONTAINING PROTEIN 43"/>
    <property type="match status" value="1"/>
</dbReference>
<feature type="compositionally biased region" description="Acidic residues" evidence="4">
    <location>
        <begin position="127"/>
        <end position="140"/>
    </location>
</feature>
<gene>
    <name evidence="6" type="ORF">B0J12DRAFT_131157</name>
</gene>
<sequence>MPAAVAQRRKAVGLPAPNAKKARTTASAAQANGASARKGGLAALVSGDVKPAQAATTAANGVKGVKEDKVDESRAVVAHGDVDMPDASADPEVVEISSGEEEESELEESGDEQGEAPDAKAGAADADMADGDEPAGDEAEPPSFGELLQATAPEVVDVETAFQDPNPDSRALAPTSGNRALSAPSATSLGTVLTQALKTNDRELLESCFEMNDLNSVRSTIERLPSSLVSNLLRRLAERLHKRPGRAGNLMVWVQWAIVSHGGYLAGRQDIMRELGSLNRVIKERACGLQPLLTLKGKLDMLSAQLELRRSMQKAATMDEDDEEEGVIYVEGQDESESEDEAADNQTKAITNGRQQKAKKSNGVDDFDGAESTDDDGAMDLNAEEDEGSEEDSEDVLDDEAEETENDSGDDESEDDDLDEDDDEGEDLSEDDIETPRPTKRSAAAQRMGFGSGRRRR</sequence>
<feature type="compositionally biased region" description="Polar residues" evidence="4">
    <location>
        <begin position="345"/>
        <end position="355"/>
    </location>
</feature>
<evidence type="ECO:0000313" key="7">
    <source>
        <dbReference type="Proteomes" id="UP000774617"/>
    </source>
</evidence>
<dbReference type="PANTHER" id="PTHR44267">
    <property type="entry name" value="WD REPEAT-CONTAINING PROTEIN 43"/>
    <property type="match status" value="1"/>
</dbReference>
<comment type="caution">
    <text evidence="6">The sequence shown here is derived from an EMBL/GenBank/DDBJ whole genome shotgun (WGS) entry which is preliminary data.</text>
</comment>
<feature type="region of interest" description="Disordered" evidence="4">
    <location>
        <begin position="162"/>
        <end position="183"/>
    </location>
</feature>
<comment type="subcellular location">
    <subcellularLocation>
        <location evidence="1">Nucleus</location>
    </subcellularLocation>
</comment>
<name>A0ABQ8G980_9PEZI</name>
<dbReference type="EMBL" id="JAGTJR010000017">
    <property type="protein sequence ID" value="KAH7046557.1"/>
    <property type="molecule type" value="Genomic_DNA"/>
</dbReference>
<evidence type="ECO:0000313" key="6">
    <source>
        <dbReference type="EMBL" id="KAH7046557.1"/>
    </source>
</evidence>
<evidence type="ECO:0000259" key="5">
    <source>
        <dbReference type="Pfam" id="PF04003"/>
    </source>
</evidence>
<reference evidence="6 7" key="1">
    <citation type="journal article" date="2021" name="Nat. Commun.">
        <title>Genetic determinants of endophytism in the Arabidopsis root mycobiome.</title>
        <authorList>
            <person name="Mesny F."/>
            <person name="Miyauchi S."/>
            <person name="Thiergart T."/>
            <person name="Pickel B."/>
            <person name="Atanasova L."/>
            <person name="Karlsson M."/>
            <person name="Huettel B."/>
            <person name="Barry K.W."/>
            <person name="Haridas S."/>
            <person name="Chen C."/>
            <person name="Bauer D."/>
            <person name="Andreopoulos W."/>
            <person name="Pangilinan J."/>
            <person name="LaButti K."/>
            <person name="Riley R."/>
            <person name="Lipzen A."/>
            <person name="Clum A."/>
            <person name="Drula E."/>
            <person name="Henrissat B."/>
            <person name="Kohler A."/>
            <person name="Grigoriev I.V."/>
            <person name="Martin F.M."/>
            <person name="Hacquard S."/>
        </authorList>
    </citation>
    <scope>NUCLEOTIDE SEQUENCE [LARGE SCALE GENOMIC DNA]</scope>
    <source>
        <strain evidence="6 7">MPI-SDFR-AT-0080</strain>
    </source>
</reference>
<proteinExistence type="inferred from homology"/>
<evidence type="ECO:0000256" key="1">
    <source>
        <dbReference type="ARBA" id="ARBA00004123"/>
    </source>
</evidence>
<feature type="region of interest" description="Disordered" evidence="4">
    <location>
        <begin position="332"/>
        <end position="457"/>
    </location>
</feature>
<keyword evidence="7" id="KW-1185">Reference proteome</keyword>
<evidence type="ECO:0000256" key="2">
    <source>
        <dbReference type="ARBA" id="ARBA00023242"/>
    </source>
</evidence>
<feature type="compositionally biased region" description="Acidic residues" evidence="4">
    <location>
        <begin position="365"/>
        <end position="433"/>
    </location>
</feature>
<evidence type="ECO:0000256" key="3">
    <source>
        <dbReference type="ARBA" id="ARBA00038335"/>
    </source>
</evidence>
<organism evidence="6 7">
    <name type="scientific">Macrophomina phaseolina</name>
    <dbReference type="NCBI Taxonomy" id="35725"/>
    <lineage>
        <taxon>Eukaryota</taxon>
        <taxon>Fungi</taxon>
        <taxon>Dikarya</taxon>
        <taxon>Ascomycota</taxon>
        <taxon>Pezizomycotina</taxon>
        <taxon>Dothideomycetes</taxon>
        <taxon>Dothideomycetes incertae sedis</taxon>
        <taxon>Botryosphaeriales</taxon>
        <taxon>Botryosphaeriaceae</taxon>
        <taxon>Macrophomina</taxon>
    </lineage>
</organism>
<feature type="region of interest" description="Disordered" evidence="4">
    <location>
        <begin position="1"/>
        <end position="37"/>
    </location>
</feature>
<keyword evidence="2" id="KW-0539">Nucleus</keyword>
<dbReference type="InterPro" id="IPR052414">
    <property type="entry name" value="U3_snoRNA-assoc_WDR"/>
</dbReference>
<feature type="compositionally biased region" description="Low complexity" evidence="4">
    <location>
        <begin position="24"/>
        <end position="37"/>
    </location>
</feature>
<feature type="compositionally biased region" description="Basic and acidic residues" evidence="4">
    <location>
        <begin position="64"/>
        <end position="74"/>
    </location>
</feature>
<dbReference type="Proteomes" id="UP000774617">
    <property type="component" value="Unassembled WGS sequence"/>
</dbReference>
<dbReference type="Pfam" id="PF04003">
    <property type="entry name" value="Utp12"/>
    <property type="match status" value="1"/>
</dbReference>
<feature type="compositionally biased region" description="Acidic residues" evidence="4">
    <location>
        <begin position="98"/>
        <end position="115"/>
    </location>
</feature>
<evidence type="ECO:0000256" key="4">
    <source>
        <dbReference type="SAM" id="MobiDB-lite"/>
    </source>
</evidence>
<dbReference type="InterPro" id="IPR007148">
    <property type="entry name" value="SSU_processome_Utp12"/>
</dbReference>
<feature type="region of interest" description="Disordered" evidence="4">
    <location>
        <begin position="54"/>
        <end position="143"/>
    </location>
</feature>
<feature type="domain" description="Small-subunit processome Utp12" evidence="5">
    <location>
        <begin position="200"/>
        <end position="303"/>
    </location>
</feature>
<feature type="compositionally biased region" description="Acidic residues" evidence="4">
    <location>
        <begin position="332"/>
        <end position="343"/>
    </location>
</feature>
<protein>
    <submittedName>
        <fullName evidence="6">Dip2/Utp12 family-domain-containing protein</fullName>
    </submittedName>
</protein>